<accession>A0A2I2MA01</accession>
<organism evidence="2 3">
    <name type="scientific">Tenacibaculum finnmarkense genomovar ulcerans</name>
    <dbReference type="NCBI Taxonomy" id="2781388"/>
    <lineage>
        <taxon>Bacteria</taxon>
        <taxon>Pseudomonadati</taxon>
        <taxon>Bacteroidota</taxon>
        <taxon>Flavobacteriia</taxon>
        <taxon>Flavobacteriales</taxon>
        <taxon>Flavobacteriaceae</taxon>
        <taxon>Tenacibaculum</taxon>
        <taxon>Tenacibaculum finnmarkense</taxon>
    </lineage>
</organism>
<evidence type="ECO:0000313" key="2">
    <source>
        <dbReference type="EMBL" id="SOU89379.1"/>
    </source>
</evidence>
<dbReference type="EMBL" id="OENE01000034">
    <property type="protein sequence ID" value="SOU89379.1"/>
    <property type="molecule type" value="Genomic_DNA"/>
</dbReference>
<dbReference type="AlphaFoldDB" id="A0A2I2MA01"/>
<feature type="signal peptide" evidence="1">
    <location>
        <begin position="1"/>
        <end position="26"/>
    </location>
</feature>
<protein>
    <recommendedName>
        <fullName evidence="4">Lipoprotein</fullName>
    </recommendedName>
</protein>
<reference evidence="2 3" key="1">
    <citation type="submission" date="2017-11" db="EMBL/GenBank/DDBJ databases">
        <authorList>
            <person name="Duchaud E."/>
        </authorList>
    </citation>
    <scope>NUCLEOTIDE SEQUENCE [LARGE SCALE GENOMIC DNA]</scope>
    <source>
        <strain evidence="2 3">TNO010</strain>
    </source>
</reference>
<name>A0A2I2MA01_9FLAO</name>
<dbReference type="PROSITE" id="PS51257">
    <property type="entry name" value="PROKAR_LIPOPROTEIN"/>
    <property type="match status" value="1"/>
</dbReference>
<dbReference type="GeneID" id="86819603"/>
<sequence>MRTLTRQTKILFLIVCSFFLSCGTNLDDIDLGPKNGIAIEFYNFTEIEYTGYQFYIGAVKNNKFIATDSVDVKSIIWSIKTAPSDRIQIDSKTGDKKALSYDGFVEAPSFEDGRWQVDYDKIKAISNEYTYKLRLSDGREQVFMQQLKNFDNFTIGLEWFDIKKDTIIYRR</sequence>
<dbReference type="RefSeq" id="WP_172505647.1">
    <property type="nucleotide sequence ID" value="NZ_JAJHTN010000010.1"/>
</dbReference>
<gene>
    <name evidence="2" type="ORF">TNO010_40014</name>
</gene>
<dbReference type="Proteomes" id="UP000490060">
    <property type="component" value="Unassembled WGS sequence"/>
</dbReference>
<feature type="chain" id="PRO_5014139395" description="Lipoprotein" evidence="1">
    <location>
        <begin position="27"/>
        <end position="171"/>
    </location>
</feature>
<evidence type="ECO:0000256" key="1">
    <source>
        <dbReference type="SAM" id="SignalP"/>
    </source>
</evidence>
<proteinExistence type="predicted"/>
<evidence type="ECO:0000313" key="3">
    <source>
        <dbReference type="Proteomes" id="UP000490060"/>
    </source>
</evidence>
<evidence type="ECO:0008006" key="4">
    <source>
        <dbReference type="Google" id="ProtNLM"/>
    </source>
</evidence>
<keyword evidence="1" id="KW-0732">Signal</keyword>